<evidence type="ECO:0000313" key="3">
    <source>
        <dbReference type="EMBL" id="OXT00781.1"/>
    </source>
</evidence>
<evidence type="ECO:0000256" key="1">
    <source>
        <dbReference type="ARBA" id="ARBA00009330"/>
    </source>
</evidence>
<gene>
    <name evidence="3" type="ORF">B7H23_11940</name>
</gene>
<feature type="signal peptide" evidence="2">
    <location>
        <begin position="1"/>
        <end position="26"/>
    </location>
</feature>
<evidence type="ECO:0000256" key="2">
    <source>
        <dbReference type="SAM" id="SignalP"/>
    </source>
</evidence>
<dbReference type="InterPro" id="IPR005618">
    <property type="entry name" value="OMPW"/>
</dbReference>
<evidence type="ECO:0008006" key="5">
    <source>
        <dbReference type="Google" id="ProtNLM"/>
    </source>
</evidence>
<dbReference type="GO" id="GO:0055085">
    <property type="term" value="P:transmembrane transport"/>
    <property type="evidence" value="ECO:0007669"/>
    <property type="project" value="TreeGrafter"/>
</dbReference>
<dbReference type="EMBL" id="NBYO01000002">
    <property type="protein sequence ID" value="OXT00781.1"/>
    <property type="molecule type" value="Genomic_DNA"/>
</dbReference>
<protein>
    <recommendedName>
        <fullName evidence="5">OmpW family protein</fullName>
    </recommendedName>
</protein>
<feature type="chain" id="PRO_5013144638" description="OmpW family protein" evidence="2">
    <location>
        <begin position="27"/>
        <end position="223"/>
    </location>
</feature>
<keyword evidence="2" id="KW-0732">Signal</keyword>
<accession>A0A231UYA5</accession>
<reference evidence="4" key="1">
    <citation type="journal article" date="2017" name="Int. J. Syst. Evol. Microbiol.">
        <title>Notoacmeibacter marinus gen. nov., sp. nov., isolated from the gut of a limpet and proposal of Notoacmeibacteraceae fam. nov. in the order Rhizobiales of the class Alphaproteobacteria.</title>
        <authorList>
            <person name="Huang Z."/>
            <person name="Guo F."/>
            <person name="Lai Q."/>
        </authorList>
    </citation>
    <scope>NUCLEOTIDE SEQUENCE [LARGE SCALE GENOMIC DNA]</scope>
    <source>
        <strain evidence="4">XMTR2A4</strain>
    </source>
</reference>
<dbReference type="Pfam" id="PF03922">
    <property type="entry name" value="OmpW"/>
    <property type="match status" value="1"/>
</dbReference>
<comment type="similarity">
    <text evidence="1">Belongs to the OmpW/AlkL family.</text>
</comment>
<comment type="caution">
    <text evidence="3">The sequence shown here is derived from an EMBL/GenBank/DDBJ whole genome shotgun (WGS) entry which is preliminary data.</text>
</comment>
<dbReference type="GO" id="GO:0019867">
    <property type="term" value="C:outer membrane"/>
    <property type="evidence" value="ECO:0007669"/>
    <property type="project" value="InterPro"/>
</dbReference>
<dbReference type="RefSeq" id="WP_094077599.1">
    <property type="nucleotide sequence ID" value="NZ_NBYO01000002.1"/>
</dbReference>
<sequence length="223" mass="24321">MIAKTLARTGLTALGLVMAASPMVYAADYTDYTQTSVAPSRWQVRARAVGVIIEDSGNIDQVPGSDLEFSDSIIPELDITYYFTPNIAAELILGTTKTNIEEDGAGLGDVGSTWVLPPTLLLQYHFTNFGAFKPYVGAGVNYTIFFEEEGDGPLASLDIDDAFGAALQVGFDYMFTDNWGMNFDVKKLFVETDWEGRDAAGNLFTGEANINPWMIGTGITYRF</sequence>
<name>A0A231UYA5_9HYPH</name>
<dbReference type="InterPro" id="IPR011250">
    <property type="entry name" value="OMP/PagP_B-barrel"/>
</dbReference>
<dbReference type="Gene3D" id="2.40.160.20">
    <property type="match status" value="1"/>
</dbReference>
<keyword evidence="4" id="KW-1185">Reference proteome</keyword>
<dbReference type="PANTHER" id="PTHR36920:SF1">
    <property type="entry name" value="OUTER MEMBRANE PROTEIN W"/>
    <property type="match status" value="1"/>
</dbReference>
<dbReference type="AlphaFoldDB" id="A0A231UYA5"/>
<dbReference type="SUPFAM" id="SSF56925">
    <property type="entry name" value="OMPA-like"/>
    <property type="match status" value="1"/>
</dbReference>
<dbReference type="Proteomes" id="UP000215405">
    <property type="component" value="Unassembled WGS sequence"/>
</dbReference>
<dbReference type="PANTHER" id="PTHR36920">
    <property type="match status" value="1"/>
</dbReference>
<proteinExistence type="inferred from homology"/>
<organism evidence="3 4">
    <name type="scientific">Notoacmeibacter marinus</name>
    <dbReference type="NCBI Taxonomy" id="1876515"/>
    <lineage>
        <taxon>Bacteria</taxon>
        <taxon>Pseudomonadati</taxon>
        <taxon>Pseudomonadota</taxon>
        <taxon>Alphaproteobacteria</taxon>
        <taxon>Hyphomicrobiales</taxon>
        <taxon>Notoacmeibacteraceae</taxon>
        <taxon>Notoacmeibacter</taxon>
    </lineage>
</organism>
<evidence type="ECO:0000313" key="4">
    <source>
        <dbReference type="Proteomes" id="UP000215405"/>
    </source>
</evidence>